<dbReference type="EMBL" id="QVIG01000001">
    <property type="protein sequence ID" value="RGD59815.1"/>
    <property type="molecule type" value="Genomic_DNA"/>
</dbReference>
<keyword evidence="3" id="KW-1185">Reference proteome</keyword>
<feature type="transmembrane region" description="Helical" evidence="1">
    <location>
        <begin position="12"/>
        <end position="30"/>
    </location>
</feature>
<dbReference type="Proteomes" id="UP000263377">
    <property type="component" value="Unassembled WGS sequence"/>
</dbReference>
<evidence type="ECO:0000313" key="3">
    <source>
        <dbReference type="Proteomes" id="UP000263377"/>
    </source>
</evidence>
<evidence type="ECO:0000256" key="1">
    <source>
        <dbReference type="SAM" id="Phobius"/>
    </source>
</evidence>
<keyword evidence="1" id="KW-0472">Membrane</keyword>
<keyword evidence="1" id="KW-1133">Transmembrane helix</keyword>
<sequence>MTVTRRGQVVWWLRGAALAAFLVYLPGYFSSRQGGLVEVERWLNHPVLLLGTAVTLAMASAVAQVEFRTRWAQIGFAAVLSPLLVIGAAVGGLAYVFGGDGRLVDRKPDPSRSDHVLSVTDVAFSIDPVYRVELVAGSGWSARHWGLGTWEEDDGFVRAEWSGPGRITVTLEKEVQVFTVGEDGTPAGPSSTPRPR</sequence>
<dbReference type="RefSeq" id="WP_117487974.1">
    <property type="nucleotide sequence ID" value="NZ_QVIG01000001.1"/>
</dbReference>
<gene>
    <name evidence="2" type="ORF">DR950_20325</name>
</gene>
<protein>
    <submittedName>
        <fullName evidence="2">Uncharacterized protein</fullName>
    </submittedName>
</protein>
<feature type="transmembrane region" description="Helical" evidence="1">
    <location>
        <begin position="42"/>
        <end position="62"/>
    </location>
</feature>
<comment type="caution">
    <text evidence="2">The sequence shown here is derived from an EMBL/GenBank/DDBJ whole genome shotgun (WGS) entry which is preliminary data.</text>
</comment>
<feature type="transmembrane region" description="Helical" evidence="1">
    <location>
        <begin position="74"/>
        <end position="97"/>
    </location>
</feature>
<proteinExistence type="predicted"/>
<name>A0A372ZX61_9ACTN</name>
<accession>A0A372ZX61</accession>
<keyword evidence="1" id="KW-0812">Transmembrane</keyword>
<organism evidence="2 3">
    <name type="scientific">Kitasatospora xanthocidica</name>
    <dbReference type="NCBI Taxonomy" id="83382"/>
    <lineage>
        <taxon>Bacteria</taxon>
        <taxon>Bacillati</taxon>
        <taxon>Actinomycetota</taxon>
        <taxon>Actinomycetes</taxon>
        <taxon>Kitasatosporales</taxon>
        <taxon>Streptomycetaceae</taxon>
        <taxon>Kitasatospora</taxon>
    </lineage>
</organism>
<reference evidence="2 3" key="1">
    <citation type="submission" date="2018-08" db="EMBL/GenBank/DDBJ databases">
        <title>Diversity &amp; Physiological Properties of Lignin-Decomposing Actinobacteria from Soil.</title>
        <authorList>
            <person name="Roh S.G."/>
            <person name="Kim S.B."/>
        </authorList>
    </citation>
    <scope>NUCLEOTIDE SEQUENCE [LARGE SCALE GENOMIC DNA]</scope>
    <source>
        <strain evidence="2 3">MMS17-GH009</strain>
    </source>
</reference>
<evidence type="ECO:0000313" key="2">
    <source>
        <dbReference type="EMBL" id="RGD59815.1"/>
    </source>
</evidence>
<dbReference type="AlphaFoldDB" id="A0A372ZX61"/>